<sequence>MSRGSRPVRIANCSGFFGDRLSAAREMVDPAVTATSPVDVLTGDWLAELTMLILHKQRSRNAAAGYASTFLTQMEQVLGTCVDQGIKVVTNAGGLNPAGCADRVRELADRLGLRVSVAHVEGDDLLPRLDGLRHHLTHLDTGAPLTGEPVSANAYLGGWGIAAALAGGADVVVAPRVTDAALVVGPAAWWWGWVTDDWDALAGAVVAGHVIECGAQATGGNHSWFADIPDLSLPPGFPIAEIDRDGSSIITKHPGTGGLVDVGTVTSQLLYEVGPPQYLNPDVTTHFDTIRLDQVGTDRVRISGTRGTPGPPTTKVCINLEGGHRNRMTFVLTGLDQREKAAWAEAALFARLGGRERFDEVDVRFVEAPSDAVPQEAASGRLHVTVKSSDERLVGRAFSSAAVELALANYPGFFSTSAPGEAQAYGVYWPALVPNDEVAQVVVHADGRREVIASPQVTGDAAALGIDAAPTVPPAGPQPGEPLGRWFAARSGDKGGNANVGIFARDATGYAWLHEHLTVDAVRRLIPEAADLEVRRFELANLHALNIVLVGYLGEGVASSTAFDPQAKGLGEYLRSRVWR</sequence>
<dbReference type="Pfam" id="PF23544">
    <property type="entry name" value="AtuA_ferredoxin"/>
    <property type="match status" value="1"/>
</dbReference>
<feature type="domain" description="AtuA-like ferredoxin-fold" evidence="2">
    <location>
        <begin position="488"/>
        <end position="575"/>
    </location>
</feature>
<evidence type="ECO:0000259" key="2">
    <source>
        <dbReference type="Pfam" id="PF23544"/>
    </source>
</evidence>
<dbReference type="PANTHER" id="PTHR47585">
    <property type="match status" value="1"/>
</dbReference>
<evidence type="ECO:0000259" key="1">
    <source>
        <dbReference type="Pfam" id="PF07287"/>
    </source>
</evidence>
<proteinExistence type="predicted"/>
<dbReference type="InterPro" id="IPR056362">
    <property type="entry name" value="AtuA-like_ferredoxin_dom"/>
</dbReference>
<dbReference type="AlphaFoldDB" id="A0A6J6D341"/>
<organism evidence="3">
    <name type="scientific">freshwater metagenome</name>
    <dbReference type="NCBI Taxonomy" id="449393"/>
    <lineage>
        <taxon>unclassified sequences</taxon>
        <taxon>metagenomes</taxon>
        <taxon>ecological metagenomes</taxon>
    </lineage>
</organism>
<dbReference type="Pfam" id="PF07287">
    <property type="entry name" value="AtuA"/>
    <property type="match status" value="1"/>
</dbReference>
<evidence type="ECO:0000313" key="3">
    <source>
        <dbReference type="EMBL" id="CAB4556703.1"/>
    </source>
</evidence>
<gene>
    <name evidence="3" type="ORF">UFOPK1493_01458</name>
</gene>
<dbReference type="PANTHER" id="PTHR47585:SF1">
    <property type="entry name" value="DUF1446 DOMAIN-CONTAINING PROTEIN"/>
    <property type="match status" value="1"/>
</dbReference>
<feature type="domain" description="Acyclic terpene utilisation N-terminal" evidence="1">
    <location>
        <begin position="8"/>
        <end position="442"/>
    </location>
</feature>
<dbReference type="InterPro" id="IPR010839">
    <property type="entry name" value="AtuA_N"/>
</dbReference>
<dbReference type="EMBL" id="CAEZSR010000043">
    <property type="protein sequence ID" value="CAB4556703.1"/>
    <property type="molecule type" value="Genomic_DNA"/>
</dbReference>
<reference evidence="3" key="1">
    <citation type="submission" date="2020-05" db="EMBL/GenBank/DDBJ databases">
        <authorList>
            <person name="Chiriac C."/>
            <person name="Salcher M."/>
            <person name="Ghai R."/>
            <person name="Kavagutti S V."/>
        </authorList>
    </citation>
    <scope>NUCLEOTIDE SEQUENCE</scope>
</reference>
<name>A0A6J6D341_9ZZZZ</name>
<protein>
    <submittedName>
        <fullName evidence="3">Unannotated protein</fullName>
    </submittedName>
</protein>
<accession>A0A6J6D341</accession>